<evidence type="ECO:0000313" key="1">
    <source>
        <dbReference type="EMBL" id="MBP2073125.1"/>
    </source>
</evidence>
<organism evidence="1 2">
    <name type="scientific">Thermoanaerobacterium butyriciformans</name>
    <dbReference type="NCBI Taxonomy" id="1702242"/>
    <lineage>
        <taxon>Bacteria</taxon>
        <taxon>Bacillati</taxon>
        <taxon>Bacillota</taxon>
        <taxon>Clostridia</taxon>
        <taxon>Thermoanaerobacterales</taxon>
        <taxon>Thermoanaerobacteraceae</taxon>
        <taxon>Thermoanaerobacterium</taxon>
    </lineage>
</organism>
<gene>
    <name evidence="1" type="ORF">J2Z80_002677</name>
</gene>
<sequence length="36" mass="4357">MNKIKAIDKSKNLRMTQQNRYCDIPGEIHTRYVDYI</sequence>
<dbReference type="EMBL" id="JAGGLT010000035">
    <property type="protein sequence ID" value="MBP2073125.1"/>
    <property type="molecule type" value="Genomic_DNA"/>
</dbReference>
<protein>
    <submittedName>
        <fullName evidence="1">Uncharacterized protein</fullName>
    </submittedName>
</protein>
<reference evidence="1" key="1">
    <citation type="submission" date="2021-03" db="EMBL/GenBank/DDBJ databases">
        <title>Genomic Encyclopedia of Type Strains, Phase IV (KMG-IV): sequencing the most valuable type-strain genomes for metagenomic binning, comparative biology and taxonomic classification.</title>
        <authorList>
            <person name="Goeker M."/>
        </authorList>
    </citation>
    <scope>NUCLEOTIDE SEQUENCE</scope>
    <source>
        <strain evidence="1">DSM 101588</strain>
    </source>
</reference>
<comment type="caution">
    <text evidence="1">The sequence shown here is derived from an EMBL/GenBank/DDBJ whole genome shotgun (WGS) entry which is preliminary data.</text>
</comment>
<proteinExistence type="predicted"/>
<accession>A0ABS4NHI4</accession>
<name>A0ABS4NHI4_9THEO</name>
<evidence type="ECO:0000313" key="2">
    <source>
        <dbReference type="Proteomes" id="UP001166402"/>
    </source>
</evidence>
<keyword evidence="2" id="KW-1185">Reference proteome</keyword>
<dbReference type="Proteomes" id="UP001166402">
    <property type="component" value="Unassembled WGS sequence"/>
</dbReference>